<name>A0ACD5ZDL8_AVESA</name>
<keyword evidence="2" id="KW-1185">Reference proteome</keyword>
<protein>
    <submittedName>
        <fullName evidence="1">Uncharacterized protein</fullName>
    </submittedName>
</protein>
<dbReference type="Proteomes" id="UP001732700">
    <property type="component" value="Chromosome 6C"/>
</dbReference>
<dbReference type="EnsemblPlants" id="AVESA.00010b.r2.6CG1138350.1">
    <property type="protein sequence ID" value="AVESA.00010b.r2.6CG1138350.1.CDS"/>
    <property type="gene ID" value="AVESA.00010b.r2.6CG1138350"/>
</dbReference>
<sequence length="151" mass="16693">MGEVAYTCALAMSSSPVKEEERYVYVQAASRFFRVKPGRDGAVTPRAHHHHFLDACFLCKKTISSDQDIFMYKGDAAFCGEECRQEQMSMDEALQAVARRHRAMLQRRPAAAMAEPAAGAARREVEASTPMMRRRPTIANIGAARTPVAAS</sequence>
<accession>A0ACD5ZDL8</accession>
<reference evidence="1" key="1">
    <citation type="submission" date="2021-05" db="EMBL/GenBank/DDBJ databases">
        <authorList>
            <person name="Scholz U."/>
            <person name="Mascher M."/>
            <person name="Fiebig A."/>
        </authorList>
    </citation>
    <scope>NUCLEOTIDE SEQUENCE [LARGE SCALE GENOMIC DNA]</scope>
</reference>
<reference evidence="1" key="2">
    <citation type="submission" date="2025-09" db="UniProtKB">
        <authorList>
            <consortium name="EnsemblPlants"/>
        </authorList>
    </citation>
    <scope>IDENTIFICATION</scope>
</reference>
<organism evidence="1 2">
    <name type="scientific">Avena sativa</name>
    <name type="common">Oat</name>
    <dbReference type="NCBI Taxonomy" id="4498"/>
    <lineage>
        <taxon>Eukaryota</taxon>
        <taxon>Viridiplantae</taxon>
        <taxon>Streptophyta</taxon>
        <taxon>Embryophyta</taxon>
        <taxon>Tracheophyta</taxon>
        <taxon>Spermatophyta</taxon>
        <taxon>Magnoliopsida</taxon>
        <taxon>Liliopsida</taxon>
        <taxon>Poales</taxon>
        <taxon>Poaceae</taxon>
        <taxon>BOP clade</taxon>
        <taxon>Pooideae</taxon>
        <taxon>Poodae</taxon>
        <taxon>Poeae</taxon>
        <taxon>Poeae Chloroplast Group 1 (Aveneae type)</taxon>
        <taxon>Aveninae</taxon>
        <taxon>Avena</taxon>
    </lineage>
</organism>
<evidence type="ECO:0000313" key="1">
    <source>
        <dbReference type="EnsemblPlants" id="AVESA.00010b.r2.6CG1138350.1.CDS"/>
    </source>
</evidence>
<evidence type="ECO:0000313" key="2">
    <source>
        <dbReference type="Proteomes" id="UP001732700"/>
    </source>
</evidence>
<proteinExistence type="predicted"/>